<dbReference type="Pfam" id="PF00179">
    <property type="entry name" value="UQ_con"/>
    <property type="match status" value="1"/>
</dbReference>
<feature type="region of interest" description="Disordered" evidence="4">
    <location>
        <begin position="781"/>
        <end position="862"/>
    </location>
</feature>
<proteinExistence type="predicted"/>
<sequence>MAQTDCAMFEEDEVCKRCEDKIIYGIVTESSEYISSDEEYDDDELLSRGTVRIIWHPDGNETVEEEKKVTLVDRSLMPGDVIRRMISGKSSQRGYVQNLVVKCHLHIKGTNKYIYNVNATDLKPLREFDIDDDVSLDPWYGKVKTTSMRSRVVFPDGAQCIAEDEDLYDLDIVPEDGDSNDVEYDQEIYPGSVLTGERENLKVVKWIQETKKYHKKMSPSQKIHVRVEESHINSVHVNWICRGFNMTDETIQLHQPSLIKKEDLHKIKKLGKFHHCSTQINDIMMYTIRDADVLSEVIPGTNLDSTINELNNARCNTQPDVSNGNTINDGLNLLSVPVPNGTGSSSGEVTAECKDGDIPEVCSGDNDSGVCTKSEALMNGHDDEEDVEMDDSLDMSEITASESQIGENNDDADYEDVPDQTKEKRKRMQKRSAKGKRKKKKTMEFQTKFPTYEVGDSVAVVVYCTMSLATVMWQDGSVEKDVSSTELYPVHHLDEHEFFPGDFVVEAKEESDKPNYYGAVVSCDHHSRTCMVNWYKLENGCNIRTSDSPEEVSVYDIKDHPEYKFRPGDIVVAVGDPKTSGVGNHAAGQVTSLEIQGGLYVRWPDDTTSFCNPQELYLVGGDMSEYDSESDSDDFSDSDESWETEEEEEAESENEEEVKKSAVPVRKEELESLLDRATAALSKLDDLFKTLPQSMDATQCFQEIIYIYKRCRELEKILKSSFYKEEEIVLLIEEAKKRLRKSRTEKYNKKIEELSKQLKEVSQNLEIELNGLMKTMNVTGDEETKETSIVNGGSLGTECKEGESSNSHNTCDKGKEVDSGARNEPLKSSSEGGSKPAVEDNSRAVSESQIAGSSSVGGSVPVDTGIDADTHTLCLKICGHLQDRMKRILEEVVPKWLAEGNILIDDEMCNNISQMSVSDIIESPVDLPEDNTEVSSSDIQEVMSPTTPTDIPEIVDEAVAFRFIQESEVNPCHKFYSMSHTPTNLKTFMTAVSKEMRLLQRCLPEGIIVRGYEDRMDLYSAMIIGPRKTPYEDAPFFFDIQLPNDYPKSPPAFHYISFCTDRLNPNLYDDGKVCVSLLGTWEGKDTETWTSNSSLLQVLVSIQGLILVDEPYYNEAGYEKHRGTQQGAENSKMYNEMAILKLVESLTNMIKNIPETFRTECVQHLMKFGPRMIQRFIYWSTNPDPVGLSSVSQENSSILKPKETNELPSESSMANNSRSKSELNGVETAEGNQGQIPSCEVKTDNQKPVLSEATSASATTSLSSCNDTCIDSSVEFPLFPLSRGFCITMNKKLSILKSVLNTMIELHSNQL</sequence>
<evidence type="ECO:0000313" key="6">
    <source>
        <dbReference type="EMBL" id="VDI61864.1"/>
    </source>
</evidence>
<evidence type="ECO:0000259" key="5">
    <source>
        <dbReference type="PROSITE" id="PS50127"/>
    </source>
</evidence>
<dbReference type="EMBL" id="UYJE01008193">
    <property type="protein sequence ID" value="VDI61864.1"/>
    <property type="molecule type" value="Genomic_DNA"/>
</dbReference>
<dbReference type="GO" id="GO:0061631">
    <property type="term" value="F:ubiquitin conjugating enzyme activity"/>
    <property type="evidence" value="ECO:0007669"/>
    <property type="project" value="UniProtKB-EC"/>
</dbReference>
<protein>
    <submittedName>
        <fullName evidence="6">Ubiquitin-conjugating enzyme E2 O</fullName>
        <ecNumber evidence="6">2.3.2.24</ecNumber>
    </submittedName>
</protein>
<organism evidence="6 7">
    <name type="scientific">Mytilus galloprovincialis</name>
    <name type="common">Mediterranean mussel</name>
    <dbReference type="NCBI Taxonomy" id="29158"/>
    <lineage>
        <taxon>Eukaryota</taxon>
        <taxon>Metazoa</taxon>
        <taxon>Spiralia</taxon>
        <taxon>Lophotrochozoa</taxon>
        <taxon>Mollusca</taxon>
        <taxon>Bivalvia</taxon>
        <taxon>Autobranchia</taxon>
        <taxon>Pteriomorphia</taxon>
        <taxon>Mytilida</taxon>
        <taxon>Mytiloidea</taxon>
        <taxon>Mytilidae</taxon>
        <taxon>Mytilinae</taxon>
        <taxon>Mytilus</taxon>
    </lineage>
</organism>
<evidence type="ECO:0000256" key="1">
    <source>
        <dbReference type="ARBA" id="ARBA00022679"/>
    </source>
</evidence>
<keyword evidence="2" id="KW-0833">Ubl conjugation pathway</keyword>
<feature type="compositionally biased region" description="Low complexity" evidence="4">
    <location>
        <begin position="852"/>
        <end position="862"/>
    </location>
</feature>
<feature type="domain" description="UBC core" evidence="5">
    <location>
        <begin position="987"/>
        <end position="1147"/>
    </location>
</feature>
<dbReference type="PANTHER" id="PTHR46116:SF15">
    <property type="entry name" value="(E3-INDEPENDENT) E2 UBIQUITIN-CONJUGATING ENZYME"/>
    <property type="match status" value="1"/>
</dbReference>
<feature type="coiled-coil region" evidence="3">
    <location>
        <begin position="744"/>
        <end position="775"/>
    </location>
</feature>
<feature type="compositionally biased region" description="Acidic residues" evidence="4">
    <location>
        <begin position="624"/>
        <end position="656"/>
    </location>
</feature>
<feature type="region of interest" description="Disordered" evidence="4">
    <location>
        <begin position="929"/>
        <end position="948"/>
    </location>
</feature>
<feature type="compositionally biased region" description="Basic and acidic residues" evidence="4">
    <location>
        <begin position="810"/>
        <end position="825"/>
    </location>
</feature>
<dbReference type="Pfam" id="PF23043">
    <property type="entry name" value="SH3-B_UBE2O"/>
    <property type="match status" value="1"/>
</dbReference>
<dbReference type="SUPFAM" id="SSF54495">
    <property type="entry name" value="UBC-like"/>
    <property type="match status" value="1"/>
</dbReference>
<feature type="compositionally biased region" description="Basic residues" evidence="4">
    <location>
        <begin position="423"/>
        <end position="441"/>
    </location>
</feature>
<feature type="compositionally biased region" description="Acidic residues" evidence="4">
    <location>
        <begin position="408"/>
        <end position="418"/>
    </location>
</feature>
<dbReference type="Pfam" id="PF23044">
    <property type="entry name" value="SH3-C_UBE2O"/>
    <property type="match status" value="1"/>
</dbReference>
<evidence type="ECO:0000256" key="3">
    <source>
        <dbReference type="SAM" id="Coils"/>
    </source>
</evidence>
<dbReference type="PANTHER" id="PTHR46116">
    <property type="entry name" value="(E3-INDEPENDENT) E2 UBIQUITIN-CONJUGATING ENZYME"/>
    <property type="match status" value="1"/>
</dbReference>
<evidence type="ECO:0000256" key="4">
    <source>
        <dbReference type="SAM" id="MobiDB-lite"/>
    </source>
</evidence>
<name>A0A8B6GBW8_MYTGA</name>
<dbReference type="PROSITE" id="PS50127">
    <property type="entry name" value="UBC_2"/>
    <property type="match status" value="1"/>
</dbReference>
<feature type="compositionally biased region" description="Polar residues" evidence="4">
    <location>
        <begin position="933"/>
        <end position="948"/>
    </location>
</feature>
<dbReference type="InterPro" id="IPR000608">
    <property type="entry name" value="UBC"/>
</dbReference>
<dbReference type="Proteomes" id="UP000596742">
    <property type="component" value="Unassembled WGS sequence"/>
</dbReference>
<keyword evidence="3" id="KW-0175">Coiled coil</keyword>
<feature type="compositionally biased region" description="Acidic residues" evidence="4">
    <location>
        <begin position="382"/>
        <end position="394"/>
    </location>
</feature>
<dbReference type="InterPro" id="IPR057734">
    <property type="entry name" value="UBE2O-like_SH3-C"/>
</dbReference>
<feature type="region of interest" description="Disordered" evidence="4">
    <location>
        <begin position="623"/>
        <end position="663"/>
    </location>
</feature>
<feature type="compositionally biased region" description="Polar residues" evidence="4">
    <location>
        <begin position="1206"/>
        <end position="1218"/>
    </location>
</feature>
<reference evidence="6" key="1">
    <citation type="submission" date="2018-11" db="EMBL/GenBank/DDBJ databases">
        <authorList>
            <person name="Alioto T."/>
            <person name="Alioto T."/>
        </authorList>
    </citation>
    <scope>NUCLEOTIDE SEQUENCE</scope>
</reference>
<feature type="region of interest" description="Disordered" evidence="4">
    <location>
        <begin position="365"/>
        <end position="441"/>
    </location>
</feature>
<keyword evidence="1 6" id="KW-0808">Transferase</keyword>
<comment type="caution">
    <text evidence="6">The sequence shown here is derived from an EMBL/GenBank/DDBJ whole genome shotgun (WGS) entry which is preliminary data.</text>
</comment>
<keyword evidence="6" id="KW-0012">Acyltransferase</keyword>
<dbReference type="InterPro" id="IPR057735">
    <property type="entry name" value="UBE2O-like_tSH3-B"/>
</dbReference>
<dbReference type="Pfam" id="PF23046">
    <property type="entry name" value="tSH3-B_UBE2O"/>
    <property type="match status" value="1"/>
</dbReference>
<gene>
    <name evidence="6" type="ORF">MGAL_10B023081</name>
</gene>
<dbReference type="Gene3D" id="3.10.110.10">
    <property type="entry name" value="Ubiquitin Conjugating Enzyme"/>
    <property type="match status" value="1"/>
</dbReference>
<dbReference type="SMART" id="SM00212">
    <property type="entry name" value="UBCc"/>
    <property type="match status" value="1"/>
</dbReference>
<keyword evidence="7" id="KW-1185">Reference proteome</keyword>
<dbReference type="CDD" id="cd23837">
    <property type="entry name" value="UBCc_UBE2O"/>
    <property type="match status" value="1"/>
</dbReference>
<dbReference type="InterPro" id="IPR016135">
    <property type="entry name" value="UBQ-conjugating_enzyme/RWD"/>
</dbReference>
<feature type="region of interest" description="Disordered" evidence="4">
    <location>
        <begin position="1190"/>
        <end position="1247"/>
    </location>
</feature>
<evidence type="ECO:0000313" key="7">
    <source>
        <dbReference type="Proteomes" id="UP000596742"/>
    </source>
</evidence>
<dbReference type="EC" id="2.3.2.24" evidence="6"/>
<feature type="compositionally biased region" description="Polar residues" evidence="4">
    <location>
        <begin position="398"/>
        <end position="407"/>
    </location>
</feature>
<dbReference type="OrthoDB" id="47801at2759"/>
<dbReference type="InterPro" id="IPR057733">
    <property type="entry name" value="UBE2O-like_SH3-B"/>
</dbReference>
<accession>A0A8B6GBW8</accession>
<evidence type="ECO:0000256" key="2">
    <source>
        <dbReference type="ARBA" id="ARBA00022786"/>
    </source>
</evidence>